<protein>
    <recommendedName>
        <fullName evidence="3">Methane oxygenase PmoA</fullName>
    </recommendedName>
</protein>
<dbReference type="RefSeq" id="WP_286355215.1">
    <property type="nucleotide sequence ID" value="NZ_AP027079.1"/>
</dbReference>
<name>A0ABM8DNT6_9BACT</name>
<sequence>MLSYLMSEAAALGRVVQTITAFLLLTAFAPLVLHSAEAKAEPRIVSLKDFETAEVRSQGFTLPQAMKVHVYAKGGGLRRFGRTPMDQPLFAYGWILNAVTREVVWQMDGSNTKRDWEYRVADQYLDLPKGSYEAYFANHGFGQSLLFAQWSRNIDRRALHREGADRPHGFLAAFGADDASMLRHWREQVGNYGLELYLPGGEAGTVALFEAPLRWKNIVLALPATSDGSHRTQAFHLKKAVALHVYAEGEGSGRRMHDYGWITDARTRARVWEMSMDKAQFAGGARKNRRQVETLQLPAGDYEASFVTDDSHSPADWNAAPPCDPGMYGLTLSVPADGDLAAVALTDPLTWPVVAELVRVGDGQDRSATFTLPAGRSVRIYAIAEGDGEDMADEAWIEDAAGKRAWFMERSRTHHAGGATKNRLADEVVSLPKGTYTLRFRTDDSHAYGHWNSDAPWDPEHYGVTVYAGK</sequence>
<evidence type="ECO:0008006" key="3">
    <source>
        <dbReference type="Google" id="ProtNLM"/>
    </source>
</evidence>
<accession>A0ABM8DNT6</accession>
<gene>
    <name evidence="1" type="ORF">GETHOR_06810</name>
</gene>
<organism evidence="1 2">
    <name type="scientific">Geothrix oryzae</name>
    <dbReference type="NCBI Taxonomy" id="2927975"/>
    <lineage>
        <taxon>Bacteria</taxon>
        <taxon>Pseudomonadati</taxon>
        <taxon>Acidobacteriota</taxon>
        <taxon>Holophagae</taxon>
        <taxon>Holophagales</taxon>
        <taxon>Holophagaceae</taxon>
        <taxon>Geothrix</taxon>
    </lineage>
</organism>
<dbReference type="EMBL" id="AP027079">
    <property type="protein sequence ID" value="BDU68580.1"/>
    <property type="molecule type" value="Genomic_DNA"/>
</dbReference>
<reference evidence="2" key="1">
    <citation type="journal article" date="2023" name="Int. J. Syst. Evol. Microbiol.">
        <title>Mesoterricola silvestris gen. nov., sp. nov., Mesoterricola sediminis sp. nov., Geothrix oryzae sp. nov., Geothrix edaphica sp. nov., Geothrix rubra sp. nov., and Geothrix limicola sp. nov., six novel members of Acidobacteriota isolated from soils.</title>
        <authorList>
            <person name="Itoh H."/>
            <person name="Sugisawa Y."/>
            <person name="Mise K."/>
            <person name="Xu Z."/>
            <person name="Kuniyasu M."/>
            <person name="Ushijima N."/>
            <person name="Kawano K."/>
            <person name="Kobayashi E."/>
            <person name="Shiratori Y."/>
            <person name="Masuda Y."/>
            <person name="Senoo K."/>
        </authorList>
    </citation>
    <scope>NUCLEOTIDE SEQUENCE [LARGE SCALE GENOMIC DNA]</scope>
    <source>
        <strain evidence="2">Red222</strain>
    </source>
</reference>
<dbReference type="Proteomes" id="UP001242010">
    <property type="component" value="Chromosome"/>
</dbReference>
<proteinExistence type="predicted"/>
<evidence type="ECO:0000313" key="1">
    <source>
        <dbReference type="EMBL" id="BDU68580.1"/>
    </source>
</evidence>
<evidence type="ECO:0000313" key="2">
    <source>
        <dbReference type="Proteomes" id="UP001242010"/>
    </source>
</evidence>
<keyword evidence="2" id="KW-1185">Reference proteome</keyword>